<evidence type="ECO:0000313" key="1">
    <source>
        <dbReference type="EMBL" id="KAF0976891.1"/>
    </source>
</evidence>
<dbReference type="AlphaFoldDB" id="A0A6A5BRI3"/>
<dbReference type="OrthoDB" id="10376007at2759"/>
<proteinExistence type="predicted"/>
<dbReference type="VEuPathDB" id="AmoebaDB:FDP41_004186"/>
<reference evidence="1 2" key="1">
    <citation type="journal article" date="2019" name="Sci. Rep.">
        <title>Nanopore sequencing improves the draft genome of the human pathogenic amoeba Naegleria fowleri.</title>
        <authorList>
            <person name="Liechti N."/>
            <person name="Schurch N."/>
            <person name="Bruggmann R."/>
            <person name="Wittwer M."/>
        </authorList>
    </citation>
    <scope>NUCLEOTIDE SEQUENCE [LARGE SCALE GENOMIC DNA]</scope>
    <source>
        <strain evidence="1 2">ATCC 30894</strain>
    </source>
</reference>
<keyword evidence="2" id="KW-1185">Reference proteome</keyword>
<dbReference type="GeneID" id="68111404"/>
<name>A0A6A5BRI3_NAEFO</name>
<dbReference type="EMBL" id="VFQX01000036">
    <property type="protein sequence ID" value="KAF0976891.1"/>
    <property type="molecule type" value="Genomic_DNA"/>
</dbReference>
<evidence type="ECO:0000313" key="2">
    <source>
        <dbReference type="Proteomes" id="UP000444721"/>
    </source>
</evidence>
<dbReference type="VEuPathDB" id="AmoebaDB:NfTy_068500"/>
<comment type="caution">
    <text evidence="1">The sequence shown here is derived from an EMBL/GenBank/DDBJ whole genome shotgun (WGS) entry which is preliminary data.</text>
</comment>
<organism evidence="1 2">
    <name type="scientific">Naegleria fowleri</name>
    <name type="common">Brain eating amoeba</name>
    <dbReference type="NCBI Taxonomy" id="5763"/>
    <lineage>
        <taxon>Eukaryota</taxon>
        <taxon>Discoba</taxon>
        <taxon>Heterolobosea</taxon>
        <taxon>Tetramitia</taxon>
        <taxon>Eutetramitia</taxon>
        <taxon>Vahlkampfiidae</taxon>
        <taxon>Naegleria</taxon>
    </lineage>
</organism>
<protein>
    <submittedName>
        <fullName evidence="1">Uncharacterized protein</fullName>
    </submittedName>
</protein>
<dbReference type="Proteomes" id="UP000444721">
    <property type="component" value="Unassembled WGS sequence"/>
</dbReference>
<accession>A0A6A5BRI3</accession>
<sequence length="242" mass="27119">MNTPQSSRSHRSKTQVPEILSPISASNLFSSVSKQRLPKNVVNAVEFVGDVIEASSDVNSPIKDRSESKKKERESILKTANLAPEFVNHNQHIKKVLDDSDSSDDEIQDASLSLSKQISIYSKLPLPNVPSLPFNFLSGSDQDGMGEVISNIQTNEDFDALKGRVNDYIDNLINLVDDLFAKNPNEFVSYSLSKKKDHVKGQPTTIQYLKAIEKANDIIEEVDRSRRETLMRTKLTKTHYGQ</sequence>
<dbReference type="RefSeq" id="XP_044561604.1">
    <property type="nucleotide sequence ID" value="XM_044707573.1"/>
</dbReference>
<gene>
    <name evidence="1" type="ORF">FDP41_004186</name>
</gene>